<proteinExistence type="predicted"/>
<accession>A0A4P6YEC5</accession>
<evidence type="ECO:0000313" key="1">
    <source>
        <dbReference type="EMBL" id="QBN19067.1"/>
    </source>
</evidence>
<evidence type="ECO:0000313" key="2">
    <source>
        <dbReference type="Proteomes" id="UP000291124"/>
    </source>
</evidence>
<gene>
    <name evidence="1" type="ORF">E1750_09730</name>
</gene>
<protein>
    <submittedName>
        <fullName evidence="1">Uncharacterized protein</fullName>
    </submittedName>
</protein>
<dbReference type="EMBL" id="CP037933">
    <property type="protein sequence ID" value="QBN19067.1"/>
    <property type="molecule type" value="Genomic_DNA"/>
</dbReference>
<dbReference type="RefSeq" id="WP_133276588.1">
    <property type="nucleotide sequence ID" value="NZ_CP037933.1"/>
</dbReference>
<dbReference type="Proteomes" id="UP000291124">
    <property type="component" value="Chromosome"/>
</dbReference>
<keyword evidence="2" id="KW-1185">Reference proteome</keyword>
<sequence length="204" mass="24575">MDFIRLESQLKERLQFPYFWGRKQSDDWDAKTNFIYSTYTFEKLIEVTSNFTQDEKNYSFNRWYNFWSAMAVEKMFSLHKKVAPNLNKYDKLIDFSINKISFDHKTSIFPKGFNKPIDYAKKNPSELITWLYLNQSQDGRKHLENRLFLVMYDQNGAHWKLKSELGLIKNKIDEYMAQFDENNLISITLESKKIISDIIWIENE</sequence>
<dbReference type="REBASE" id="308091">
    <property type="entry name" value="FspGS13ORF9725P"/>
</dbReference>
<dbReference type="AlphaFoldDB" id="A0A4P6YEC5"/>
<reference evidence="2" key="1">
    <citation type="submission" date="2019-03" db="EMBL/GenBank/DDBJ databases">
        <title>Flavobacterium sp.</title>
        <authorList>
            <person name="Kim H."/>
        </authorList>
    </citation>
    <scope>NUCLEOTIDE SEQUENCE [LARGE SCALE GENOMIC DNA]</scope>
    <source>
        <strain evidence="2">GS13</strain>
    </source>
</reference>
<organism evidence="1 2">
    <name type="scientific">Flavobacterium nackdongense</name>
    <dbReference type="NCBI Taxonomy" id="2547394"/>
    <lineage>
        <taxon>Bacteria</taxon>
        <taxon>Pseudomonadati</taxon>
        <taxon>Bacteroidota</taxon>
        <taxon>Flavobacteriia</taxon>
        <taxon>Flavobacteriales</taxon>
        <taxon>Flavobacteriaceae</taxon>
        <taxon>Flavobacterium</taxon>
    </lineage>
</organism>
<dbReference type="KEGG" id="fnk:E1750_09730"/>
<name>A0A4P6YEC5_9FLAO</name>
<dbReference type="OrthoDB" id="378656at2"/>